<keyword evidence="2" id="KW-1185">Reference proteome</keyword>
<accession>A0ABU2KK64</accession>
<evidence type="ECO:0000313" key="2">
    <source>
        <dbReference type="Proteomes" id="UP001182991"/>
    </source>
</evidence>
<evidence type="ECO:0000313" key="1">
    <source>
        <dbReference type="EMBL" id="MDT0295062.1"/>
    </source>
</evidence>
<reference evidence="2" key="1">
    <citation type="submission" date="2023-07" db="EMBL/GenBank/DDBJ databases">
        <title>Isolating and identifying novel microbial strains from the Mariana Trench.</title>
        <authorList>
            <person name="Fu H."/>
        </authorList>
    </citation>
    <scope>NUCLEOTIDE SEQUENCE [LARGE SCALE GENOMIC DNA]</scope>
    <source>
        <strain evidence="2">T-y2</strain>
    </source>
</reference>
<sequence>MIRTEFGTFDGNKWESVSQLCFKNNFREEAYQEIKATPGDYGIEGFTRIGKVFQCYCPNENYSTKELYENHRDKITKDLKKLKTYEKQLQKVLGTTKIKKWYFVTPQYAKNNIVQHCSEKKEEVKRWNLSIIDNDDFEVIFEDISFLHPFLKTAIENSDIKIDVIPELPIESAEKLKWKDSKISLIENSQNKNAHRISNDSPNYDLKLDKLVDLIVEHFLEGKNILTKWEEDYPMGYENFLKITSVIESEIEERCITNSKKPSELYEDFRVLLKKELQMSFKNLAPQMILKLTNWALADWIFRCPINFE</sequence>
<comment type="caution">
    <text evidence="1">The sequence shown here is derived from an EMBL/GenBank/DDBJ whole genome shotgun (WGS) entry which is preliminary data.</text>
</comment>
<dbReference type="RefSeq" id="WP_311401990.1">
    <property type="nucleotide sequence ID" value="NZ_JAVRBG010000009.1"/>
</dbReference>
<gene>
    <name evidence="1" type="ORF">RLT85_10480</name>
</gene>
<protein>
    <submittedName>
        <fullName evidence="1">Uncharacterized protein</fullName>
    </submittedName>
</protein>
<organism evidence="1 2">
    <name type="scientific">Mesonia ostreae</name>
    <dbReference type="NCBI Taxonomy" id="861110"/>
    <lineage>
        <taxon>Bacteria</taxon>
        <taxon>Pseudomonadati</taxon>
        <taxon>Bacteroidota</taxon>
        <taxon>Flavobacteriia</taxon>
        <taxon>Flavobacteriales</taxon>
        <taxon>Flavobacteriaceae</taxon>
        <taxon>Mesonia</taxon>
    </lineage>
</organism>
<proteinExistence type="predicted"/>
<dbReference type="Proteomes" id="UP001182991">
    <property type="component" value="Unassembled WGS sequence"/>
</dbReference>
<name>A0ABU2KK64_9FLAO</name>
<dbReference type="EMBL" id="JAVRBG010000009">
    <property type="protein sequence ID" value="MDT0295062.1"/>
    <property type="molecule type" value="Genomic_DNA"/>
</dbReference>